<name>A0A023G547_AMBTT</name>
<feature type="chain" id="PRO_5001521684" evidence="1">
    <location>
        <begin position="26"/>
        <end position="157"/>
    </location>
</feature>
<proteinExistence type="evidence at transcript level"/>
<reference evidence="2" key="1">
    <citation type="submission" date="2014-03" db="EMBL/GenBank/DDBJ databases">
        <title>The sialotranscriptome of Amblyomma triste, Amblyomma parvum and Amblyomma cajennense ticks, uncovered by 454-based RNA-seq.</title>
        <authorList>
            <person name="Garcia G.R."/>
            <person name="Gardinassi L.G."/>
            <person name="Ribeiro J.M."/>
            <person name="Anatriello E."/>
            <person name="Ferreira B.R."/>
            <person name="Moreira H.N."/>
            <person name="Mafra C."/>
            <person name="Olegario M.M."/>
            <person name="Szabo P.J."/>
            <person name="Miranda-Santos I.K."/>
            <person name="Maruyama S.R."/>
        </authorList>
    </citation>
    <scope>NUCLEOTIDE SEQUENCE</scope>
    <source>
        <strain evidence="2">Mato Grasso do Sul</strain>
        <tissue evidence="2">Salivary glands</tissue>
    </source>
</reference>
<feature type="signal peptide" evidence="1">
    <location>
        <begin position="1"/>
        <end position="25"/>
    </location>
</feature>
<evidence type="ECO:0000256" key="1">
    <source>
        <dbReference type="SAM" id="SignalP"/>
    </source>
</evidence>
<evidence type="ECO:0000313" key="2">
    <source>
        <dbReference type="EMBL" id="JAC27958.1"/>
    </source>
</evidence>
<keyword evidence="1" id="KW-0732">Signal</keyword>
<dbReference type="AlphaFoldDB" id="A0A023G547"/>
<dbReference type="EMBL" id="GBBM01007460">
    <property type="protein sequence ID" value="JAC27958.1"/>
    <property type="molecule type" value="mRNA"/>
</dbReference>
<organism evidence="2">
    <name type="scientific">Amblyomma triste</name>
    <name type="common">Neotropical tick</name>
    <dbReference type="NCBI Taxonomy" id="251400"/>
    <lineage>
        <taxon>Eukaryota</taxon>
        <taxon>Metazoa</taxon>
        <taxon>Ecdysozoa</taxon>
        <taxon>Arthropoda</taxon>
        <taxon>Chelicerata</taxon>
        <taxon>Arachnida</taxon>
        <taxon>Acari</taxon>
        <taxon>Parasitiformes</taxon>
        <taxon>Ixodida</taxon>
        <taxon>Ixodoidea</taxon>
        <taxon>Ixodidae</taxon>
        <taxon>Amblyomminae</taxon>
        <taxon>Amblyomma</taxon>
    </lineage>
</organism>
<accession>A0A023G547</accession>
<sequence length="157" mass="17247">MDAARLITSFLAVLTFNFIISFAFAKLTETEYPMQGCPRVTKESFNFPPNRTSALGVYCAFVHNETLHNGKPTSGDHRWVGSLNKSNKKCLVCCARGNGSDKVHYSNTNGPKTLCKKKPKSPGVISKFCKCELQVQGNASFYSPCVTEEIPVTSLPC</sequence>
<protein>
    <submittedName>
        <fullName evidence="2">Putative secreted protein</fullName>
    </submittedName>
</protein>